<dbReference type="Proteomes" id="UP000247702">
    <property type="component" value="Unassembled WGS sequence"/>
</dbReference>
<name>A0A2Z6QMX8_9GLOM</name>
<dbReference type="AlphaFoldDB" id="A0A2Z6QMX8"/>
<reference evidence="1 2" key="1">
    <citation type="submission" date="2017-11" db="EMBL/GenBank/DDBJ databases">
        <title>The genome of Rhizophagus clarus HR1 reveals common genetic basis of auxotrophy among arbuscular mycorrhizal fungi.</title>
        <authorList>
            <person name="Kobayashi Y."/>
        </authorList>
    </citation>
    <scope>NUCLEOTIDE SEQUENCE [LARGE SCALE GENOMIC DNA]</scope>
    <source>
        <strain evidence="1 2">HR1</strain>
    </source>
</reference>
<organism evidence="1 2">
    <name type="scientific">Rhizophagus clarus</name>
    <dbReference type="NCBI Taxonomy" id="94130"/>
    <lineage>
        <taxon>Eukaryota</taxon>
        <taxon>Fungi</taxon>
        <taxon>Fungi incertae sedis</taxon>
        <taxon>Mucoromycota</taxon>
        <taxon>Glomeromycotina</taxon>
        <taxon>Glomeromycetes</taxon>
        <taxon>Glomerales</taxon>
        <taxon>Glomeraceae</taxon>
        <taxon>Rhizophagus</taxon>
    </lineage>
</organism>
<evidence type="ECO:0000313" key="1">
    <source>
        <dbReference type="EMBL" id="GBB90072.1"/>
    </source>
</evidence>
<sequence length="73" mass="8728">MIGRLKCQPKYIVHSHHHYYSIVDLMIFLRVANYFNDRHIGSRSFPNTDPYLTTRLGDRVMRPAHRLSVYSKH</sequence>
<accession>A0A2Z6QMX8</accession>
<keyword evidence="2" id="KW-1185">Reference proteome</keyword>
<protein>
    <submittedName>
        <fullName evidence="1">Uncharacterized protein</fullName>
    </submittedName>
</protein>
<gene>
    <name evidence="1" type="ORF">RclHR1_16970004</name>
</gene>
<comment type="caution">
    <text evidence="1">The sequence shown here is derived from an EMBL/GenBank/DDBJ whole genome shotgun (WGS) entry which is preliminary data.</text>
</comment>
<proteinExistence type="predicted"/>
<evidence type="ECO:0000313" key="2">
    <source>
        <dbReference type="Proteomes" id="UP000247702"/>
    </source>
</evidence>
<dbReference type="EMBL" id="BEXD01000776">
    <property type="protein sequence ID" value="GBB90072.1"/>
    <property type="molecule type" value="Genomic_DNA"/>
</dbReference>